<dbReference type="Proteomes" id="UP000215914">
    <property type="component" value="Unassembled WGS sequence"/>
</dbReference>
<organism evidence="1 2">
    <name type="scientific">Helianthus annuus</name>
    <name type="common">Common sunflower</name>
    <dbReference type="NCBI Taxonomy" id="4232"/>
    <lineage>
        <taxon>Eukaryota</taxon>
        <taxon>Viridiplantae</taxon>
        <taxon>Streptophyta</taxon>
        <taxon>Embryophyta</taxon>
        <taxon>Tracheophyta</taxon>
        <taxon>Spermatophyta</taxon>
        <taxon>Magnoliopsida</taxon>
        <taxon>eudicotyledons</taxon>
        <taxon>Gunneridae</taxon>
        <taxon>Pentapetalae</taxon>
        <taxon>asterids</taxon>
        <taxon>campanulids</taxon>
        <taxon>Asterales</taxon>
        <taxon>Asteraceae</taxon>
        <taxon>Asteroideae</taxon>
        <taxon>Heliantheae alliance</taxon>
        <taxon>Heliantheae</taxon>
        <taxon>Helianthus</taxon>
    </lineage>
</organism>
<name>A0A9K3EMN3_HELAN</name>
<reference evidence="1" key="2">
    <citation type="submission" date="2020-06" db="EMBL/GenBank/DDBJ databases">
        <title>Helianthus annuus Genome sequencing and assembly Release 2.</title>
        <authorList>
            <person name="Gouzy J."/>
            <person name="Langlade N."/>
            <person name="Munos S."/>
        </authorList>
    </citation>
    <scope>NUCLEOTIDE SEQUENCE</scope>
    <source>
        <tissue evidence="1">Leaves</tissue>
    </source>
</reference>
<comment type="caution">
    <text evidence="1">The sequence shown here is derived from an EMBL/GenBank/DDBJ whole genome shotgun (WGS) entry which is preliminary data.</text>
</comment>
<reference evidence="1" key="1">
    <citation type="journal article" date="2017" name="Nature">
        <title>The sunflower genome provides insights into oil metabolism, flowering and Asterid evolution.</title>
        <authorList>
            <person name="Badouin H."/>
            <person name="Gouzy J."/>
            <person name="Grassa C.J."/>
            <person name="Murat F."/>
            <person name="Staton S.E."/>
            <person name="Cottret L."/>
            <person name="Lelandais-Briere C."/>
            <person name="Owens G.L."/>
            <person name="Carrere S."/>
            <person name="Mayjonade B."/>
            <person name="Legrand L."/>
            <person name="Gill N."/>
            <person name="Kane N.C."/>
            <person name="Bowers J.E."/>
            <person name="Hubner S."/>
            <person name="Bellec A."/>
            <person name="Berard A."/>
            <person name="Berges H."/>
            <person name="Blanchet N."/>
            <person name="Boniface M.C."/>
            <person name="Brunel D."/>
            <person name="Catrice O."/>
            <person name="Chaidir N."/>
            <person name="Claudel C."/>
            <person name="Donnadieu C."/>
            <person name="Faraut T."/>
            <person name="Fievet G."/>
            <person name="Helmstetter N."/>
            <person name="King M."/>
            <person name="Knapp S.J."/>
            <person name="Lai Z."/>
            <person name="Le Paslier M.C."/>
            <person name="Lippi Y."/>
            <person name="Lorenzon L."/>
            <person name="Mandel J.R."/>
            <person name="Marage G."/>
            <person name="Marchand G."/>
            <person name="Marquand E."/>
            <person name="Bret-Mestries E."/>
            <person name="Morien E."/>
            <person name="Nambeesan S."/>
            <person name="Nguyen T."/>
            <person name="Pegot-Espagnet P."/>
            <person name="Pouilly N."/>
            <person name="Raftis F."/>
            <person name="Sallet E."/>
            <person name="Schiex T."/>
            <person name="Thomas J."/>
            <person name="Vandecasteele C."/>
            <person name="Vares D."/>
            <person name="Vear F."/>
            <person name="Vautrin S."/>
            <person name="Crespi M."/>
            <person name="Mangin B."/>
            <person name="Burke J.M."/>
            <person name="Salse J."/>
            <person name="Munos S."/>
            <person name="Vincourt P."/>
            <person name="Rieseberg L.H."/>
            <person name="Langlade N.B."/>
        </authorList>
    </citation>
    <scope>NUCLEOTIDE SEQUENCE</scope>
    <source>
        <tissue evidence="1">Leaves</tissue>
    </source>
</reference>
<dbReference type="Gramene" id="mRNA:HanXRQr2_Chr12g0526321">
    <property type="protein sequence ID" value="mRNA:HanXRQr2_Chr12g0526321"/>
    <property type="gene ID" value="HanXRQr2_Chr12g0526321"/>
</dbReference>
<dbReference type="AlphaFoldDB" id="A0A9K3EMN3"/>
<protein>
    <submittedName>
        <fullName evidence="1">Uncharacterized protein</fullName>
    </submittedName>
</protein>
<proteinExistence type="predicted"/>
<keyword evidence="2" id="KW-1185">Reference proteome</keyword>
<evidence type="ECO:0000313" key="1">
    <source>
        <dbReference type="EMBL" id="KAF5776625.1"/>
    </source>
</evidence>
<sequence length="70" mass="8441">MMSHELIVTRMKACDDEETCFFWYYRFCSKVSLGPSFLLWLQIEKLNGVIKELIEYKEEEKEMLNGIIRN</sequence>
<accession>A0A9K3EMN3</accession>
<evidence type="ECO:0000313" key="2">
    <source>
        <dbReference type="Proteomes" id="UP000215914"/>
    </source>
</evidence>
<dbReference type="EMBL" id="MNCJ02000327">
    <property type="protein sequence ID" value="KAF5776625.1"/>
    <property type="molecule type" value="Genomic_DNA"/>
</dbReference>
<gene>
    <name evidence="1" type="ORF">HanXRQr2_Chr12g0526321</name>
</gene>